<sequence length="549" mass="63911">MFKLPYSMLKSCLKFYLFLFVFVSVQSQEKVDSLNDTNVQELERLTQLQGEFYNKGLYDKFKIYTDSILTIAKINHFKEYEIDAIIRLGVYYEKIGEYDKSLGYYLQALDLLNDLPKSYKKRSVILINLGNLYNLIGYHDKAENSFNESLQYINQFGGPDIYRMASYTGLSESYSANKNYETSLKYLEKAKIIGDKLKRNDILISVFTNMSDNYLQLYKYDKSLAYSEKAEALYSSELSLELRALCLYVKGASLVGLKKYDDAIIQLQMALGIAISNEYLKIQMDTHKELSKAFEKQGKLEKANMHQKGYTNTLEKYLMSLSKAKRLEVEKNLAETEELLKKENKSKRALFFLGFGIIIMLSVILFIYIIKKKKSQLETLQLKEDQTILKDENESLKTKIYKLTQQKKAPSTGSKNINSDNKKSSLTKNEQDQYIQHILEYMEKEKPYLDHEINQTVLAKKLDMSVHLFSEILNICLEKNFNNFINLYRVDRAKLLMKDNKYAHYKLLAIGYESGFPSKTSFNRVFKQLVEQTPSEYRQQQALNEVAKG</sequence>
<dbReference type="Pfam" id="PF13424">
    <property type="entry name" value="TPR_12"/>
    <property type="match status" value="1"/>
</dbReference>
<keyword evidence="1" id="KW-0805">Transcription regulation</keyword>
<evidence type="ECO:0000256" key="1">
    <source>
        <dbReference type="ARBA" id="ARBA00023015"/>
    </source>
</evidence>
<dbReference type="PANTHER" id="PTHR43280">
    <property type="entry name" value="ARAC-FAMILY TRANSCRIPTIONAL REGULATOR"/>
    <property type="match status" value="1"/>
</dbReference>
<name>A0A1G7LY95_9FLAO</name>
<keyword evidence="10" id="KW-1185">Reference proteome</keyword>
<dbReference type="SUPFAM" id="SSF46689">
    <property type="entry name" value="Homeodomain-like"/>
    <property type="match status" value="1"/>
</dbReference>
<dbReference type="PANTHER" id="PTHR43280:SF29">
    <property type="entry name" value="ARAC-FAMILY TRANSCRIPTIONAL REGULATOR"/>
    <property type="match status" value="1"/>
</dbReference>
<dbReference type="EMBL" id="FNBD01000023">
    <property type="protein sequence ID" value="SDF53919.1"/>
    <property type="molecule type" value="Genomic_DNA"/>
</dbReference>
<keyword evidence="4" id="KW-0802">TPR repeat</keyword>
<dbReference type="InterPro" id="IPR009057">
    <property type="entry name" value="Homeodomain-like_sf"/>
</dbReference>
<dbReference type="PROSITE" id="PS50005">
    <property type="entry name" value="TPR"/>
    <property type="match status" value="1"/>
</dbReference>
<evidence type="ECO:0000313" key="10">
    <source>
        <dbReference type="Proteomes" id="UP000182114"/>
    </source>
</evidence>
<dbReference type="PROSITE" id="PS00041">
    <property type="entry name" value="HTH_ARAC_FAMILY_1"/>
    <property type="match status" value="1"/>
</dbReference>
<dbReference type="Gene3D" id="1.25.40.10">
    <property type="entry name" value="Tetratricopeptide repeat domain"/>
    <property type="match status" value="2"/>
</dbReference>
<dbReference type="InterPro" id="IPR018060">
    <property type="entry name" value="HTH_AraC"/>
</dbReference>
<dbReference type="AlphaFoldDB" id="A0A1G7LY95"/>
<dbReference type="Proteomes" id="UP000182114">
    <property type="component" value="Unassembled WGS sequence"/>
</dbReference>
<dbReference type="GO" id="GO:0043565">
    <property type="term" value="F:sequence-specific DNA binding"/>
    <property type="evidence" value="ECO:0007669"/>
    <property type="project" value="InterPro"/>
</dbReference>
<feature type="domain" description="HTH araC/xylS-type" evidence="8">
    <location>
        <begin position="432"/>
        <end position="540"/>
    </location>
</feature>
<organism evidence="9 10">
    <name type="scientific">Cellulophaga baltica</name>
    <dbReference type="NCBI Taxonomy" id="76594"/>
    <lineage>
        <taxon>Bacteria</taxon>
        <taxon>Pseudomonadati</taxon>
        <taxon>Bacteroidota</taxon>
        <taxon>Flavobacteriia</taxon>
        <taxon>Flavobacteriales</taxon>
        <taxon>Flavobacteriaceae</taxon>
        <taxon>Cellulophaga</taxon>
    </lineage>
</organism>
<proteinExistence type="predicted"/>
<dbReference type="PROSITE" id="PS01124">
    <property type="entry name" value="HTH_ARAC_FAMILY_2"/>
    <property type="match status" value="1"/>
</dbReference>
<keyword evidence="6" id="KW-0812">Transmembrane</keyword>
<gene>
    <name evidence="9" type="ORF">SAMN04487992_1233</name>
</gene>
<dbReference type="SMART" id="SM00342">
    <property type="entry name" value="HTH_ARAC"/>
    <property type="match status" value="1"/>
</dbReference>
<feature type="region of interest" description="Disordered" evidence="5">
    <location>
        <begin position="407"/>
        <end position="428"/>
    </location>
</feature>
<keyword evidence="3" id="KW-0804">Transcription</keyword>
<keyword evidence="2 9" id="KW-0238">DNA-binding</keyword>
<dbReference type="InterPro" id="IPR018062">
    <property type="entry name" value="HTH_AraC-typ_CS"/>
</dbReference>
<keyword evidence="6" id="KW-1133">Transmembrane helix</keyword>
<evidence type="ECO:0000256" key="6">
    <source>
        <dbReference type="SAM" id="Phobius"/>
    </source>
</evidence>
<evidence type="ECO:0000256" key="5">
    <source>
        <dbReference type="SAM" id="MobiDB-lite"/>
    </source>
</evidence>
<dbReference type="Pfam" id="PF12833">
    <property type="entry name" value="HTH_18"/>
    <property type="match status" value="1"/>
</dbReference>
<dbReference type="RefSeq" id="WP_083332315.1">
    <property type="nucleotide sequence ID" value="NZ_FNBD01000023.1"/>
</dbReference>
<dbReference type="SUPFAM" id="SSF48452">
    <property type="entry name" value="TPR-like"/>
    <property type="match status" value="1"/>
</dbReference>
<dbReference type="SMART" id="SM00028">
    <property type="entry name" value="TPR"/>
    <property type="match status" value="5"/>
</dbReference>
<evidence type="ECO:0000256" key="3">
    <source>
        <dbReference type="ARBA" id="ARBA00023163"/>
    </source>
</evidence>
<evidence type="ECO:0000256" key="2">
    <source>
        <dbReference type="ARBA" id="ARBA00023125"/>
    </source>
</evidence>
<dbReference type="Gene3D" id="1.10.10.60">
    <property type="entry name" value="Homeodomain-like"/>
    <property type="match status" value="2"/>
</dbReference>
<feature type="transmembrane region" description="Helical" evidence="6">
    <location>
        <begin position="349"/>
        <end position="370"/>
    </location>
</feature>
<dbReference type="InterPro" id="IPR011990">
    <property type="entry name" value="TPR-like_helical_dom_sf"/>
</dbReference>
<feature type="chain" id="PRO_5010350257" evidence="7">
    <location>
        <begin position="28"/>
        <end position="549"/>
    </location>
</feature>
<reference evidence="10" key="1">
    <citation type="submission" date="2016-10" db="EMBL/GenBank/DDBJ databases">
        <authorList>
            <person name="Varghese N."/>
            <person name="Submissions S."/>
        </authorList>
    </citation>
    <scope>NUCLEOTIDE SEQUENCE [LARGE SCALE GENOMIC DNA]</scope>
    <source>
        <strain evidence="10">DSM 24729</strain>
    </source>
</reference>
<evidence type="ECO:0000313" key="9">
    <source>
        <dbReference type="EMBL" id="SDF53919.1"/>
    </source>
</evidence>
<accession>A0A1G7LY95</accession>
<feature type="signal peptide" evidence="7">
    <location>
        <begin position="1"/>
        <end position="27"/>
    </location>
</feature>
<protein>
    <submittedName>
        <fullName evidence="9">AraC-type DNA-binding protein</fullName>
    </submittedName>
</protein>
<keyword evidence="6" id="KW-0472">Membrane</keyword>
<evidence type="ECO:0000259" key="8">
    <source>
        <dbReference type="PROSITE" id="PS01124"/>
    </source>
</evidence>
<evidence type="ECO:0000256" key="7">
    <source>
        <dbReference type="SAM" id="SignalP"/>
    </source>
</evidence>
<dbReference type="InterPro" id="IPR019734">
    <property type="entry name" value="TPR_rpt"/>
</dbReference>
<feature type="repeat" description="TPR" evidence="4">
    <location>
        <begin position="82"/>
        <end position="115"/>
    </location>
</feature>
<evidence type="ECO:0000256" key="4">
    <source>
        <dbReference type="PROSITE-ProRule" id="PRU00339"/>
    </source>
</evidence>
<dbReference type="GO" id="GO:0003700">
    <property type="term" value="F:DNA-binding transcription factor activity"/>
    <property type="evidence" value="ECO:0007669"/>
    <property type="project" value="InterPro"/>
</dbReference>
<keyword evidence="7" id="KW-0732">Signal</keyword>